<evidence type="ECO:0000313" key="6">
    <source>
        <dbReference type="Proteomes" id="UP000199517"/>
    </source>
</evidence>
<evidence type="ECO:0000259" key="4">
    <source>
        <dbReference type="Pfam" id="PF12804"/>
    </source>
</evidence>
<evidence type="ECO:0000313" key="5">
    <source>
        <dbReference type="EMBL" id="SFD64610.1"/>
    </source>
</evidence>
<keyword evidence="1" id="KW-0808">Transferase</keyword>
<evidence type="ECO:0000256" key="3">
    <source>
        <dbReference type="ARBA" id="ARBA00022842"/>
    </source>
</evidence>
<keyword evidence="5" id="KW-0418">Kinase</keyword>
<dbReference type="OrthoDB" id="9803871at2"/>
<organism evidence="5 6">
    <name type="scientific">Paracidovorax konjaci</name>
    <dbReference type="NCBI Taxonomy" id="32040"/>
    <lineage>
        <taxon>Bacteria</taxon>
        <taxon>Pseudomonadati</taxon>
        <taxon>Pseudomonadota</taxon>
        <taxon>Betaproteobacteria</taxon>
        <taxon>Burkholderiales</taxon>
        <taxon>Comamonadaceae</taxon>
        <taxon>Paracidovorax</taxon>
    </lineage>
</organism>
<dbReference type="Gene3D" id="3.90.550.10">
    <property type="entry name" value="Spore Coat Polysaccharide Biosynthesis Protein SpsA, Chain A"/>
    <property type="match status" value="1"/>
</dbReference>
<accession>A0A1I1U9L7</accession>
<reference evidence="6" key="1">
    <citation type="submission" date="2016-10" db="EMBL/GenBank/DDBJ databases">
        <authorList>
            <person name="Varghese N."/>
            <person name="Submissions S."/>
        </authorList>
    </citation>
    <scope>NUCLEOTIDE SEQUENCE [LARGE SCALE GENOMIC DNA]</scope>
    <source>
        <strain evidence="6">DSM 7481</strain>
    </source>
</reference>
<dbReference type="PANTHER" id="PTHR43584">
    <property type="entry name" value="NUCLEOTIDYL TRANSFERASE"/>
    <property type="match status" value="1"/>
</dbReference>
<dbReference type="InterPro" id="IPR029044">
    <property type="entry name" value="Nucleotide-diphossugar_trans"/>
</dbReference>
<dbReference type="RefSeq" id="WP_092950796.1">
    <property type="nucleotide sequence ID" value="NZ_FOMQ01000004.1"/>
</dbReference>
<dbReference type="STRING" id="32040.SAMN04489710_104238"/>
<evidence type="ECO:0000256" key="1">
    <source>
        <dbReference type="ARBA" id="ARBA00022679"/>
    </source>
</evidence>
<keyword evidence="3" id="KW-0460">Magnesium</keyword>
<sequence>MRAIILAAGLGSRIRGHTDSPKCLLQIDGKTLLQHQLDAYAALGVSDIHVIVGYRSEEIIAALPGHVQHHLYSRYAETNNLWTLAASSSLLQGPCLVQFADVRVARGALLDLMASPSEVALLADGRQCLEGTMRIRARGELLLEVGSHIPVAEGHGNFIGIARFGAAASPRLGALIARCVEQGQRRQDYYTAVLPELCSQYPAHVVWLGGKSWAEVDDPSDLARARSIAFDA</sequence>
<evidence type="ECO:0000256" key="2">
    <source>
        <dbReference type="ARBA" id="ARBA00022695"/>
    </source>
</evidence>
<protein>
    <submittedName>
        <fullName evidence="5">Choline kinase</fullName>
    </submittedName>
</protein>
<dbReference type="PANTHER" id="PTHR43584:SF8">
    <property type="entry name" value="N-ACETYLMURAMATE ALPHA-1-PHOSPHATE URIDYLYLTRANSFERASE"/>
    <property type="match status" value="1"/>
</dbReference>
<dbReference type="InterPro" id="IPR050065">
    <property type="entry name" value="GlmU-like"/>
</dbReference>
<dbReference type="CDD" id="cd02523">
    <property type="entry name" value="PC_cytidylyltransferase"/>
    <property type="match status" value="1"/>
</dbReference>
<gene>
    <name evidence="5" type="ORF">SAMN04489710_104238</name>
</gene>
<feature type="domain" description="MobA-like NTP transferase" evidence="4">
    <location>
        <begin position="3"/>
        <end position="66"/>
    </location>
</feature>
<proteinExistence type="predicted"/>
<dbReference type="GO" id="GO:0016779">
    <property type="term" value="F:nucleotidyltransferase activity"/>
    <property type="evidence" value="ECO:0007669"/>
    <property type="project" value="UniProtKB-KW"/>
</dbReference>
<dbReference type="EMBL" id="FOMQ01000004">
    <property type="protein sequence ID" value="SFD64610.1"/>
    <property type="molecule type" value="Genomic_DNA"/>
</dbReference>
<dbReference type="SUPFAM" id="SSF53448">
    <property type="entry name" value="Nucleotide-diphospho-sugar transferases"/>
    <property type="match status" value="1"/>
</dbReference>
<dbReference type="Proteomes" id="UP000199517">
    <property type="component" value="Unassembled WGS sequence"/>
</dbReference>
<dbReference type="Pfam" id="PF12804">
    <property type="entry name" value="NTP_transf_3"/>
    <property type="match status" value="1"/>
</dbReference>
<name>A0A1I1U9L7_9BURK</name>
<keyword evidence="2" id="KW-0548">Nucleotidyltransferase</keyword>
<keyword evidence="6" id="KW-1185">Reference proteome</keyword>
<dbReference type="InterPro" id="IPR025877">
    <property type="entry name" value="MobA-like_NTP_Trfase"/>
</dbReference>
<dbReference type="GO" id="GO:0016301">
    <property type="term" value="F:kinase activity"/>
    <property type="evidence" value="ECO:0007669"/>
    <property type="project" value="UniProtKB-KW"/>
</dbReference>
<dbReference type="AlphaFoldDB" id="A0A1I1U9L7"/>